<sequence>MGLGVNDVPIVGEPIAYGVGFFVLLFVCFSTVLRKYFVTFAHEGGHAFIAALFLKPSITLEIKDNGNGETGWARATWFHNFVNWVVGYATPPLLGLAAAALIAIGNPWAVLLATIVLSIAAIPFSIKGLAFVVPALLVLGVGYALIAASAELQAAIAVGIAWLLLIGGAADNLAIGNGKYDAKFLAGATFIVPAIIWELLWAFVSVFTLIVGGQLLLRPGYAVG</sequence>
<protein>
    <submittedName>
        <fullName evidence="2">M50 family metallopeptidase</fullName>
    </submittedName>
</protein>
<evidence type="ECO:0000313" key="3">
    <source>
        <dbReference type="Proteomes" id="UP001300763"/>
    </source>
</evidence>
<evidence type="ECO:0000256" key="1">
    <source>
        <dbReference type="SAM" id="Phobius"/>
    </source>
</evidence>
<accession>A0ABT5SNR7</accession>
<keyword evidence="1" id="KW-1133">Transmembrane helix</keyword>
<evidence type="ECO:0000313" key="2">
    <source>
        <dbReference type="EMBL" id="MDD7964145.1"/>
    </source>
</evidence>
<feature type="transmembrane region" description="Helical" evidence="1">
    <location>
        <begin position="128"/>
        <end position="147"/>
    </location>
</feature>
<comment type="caution">
    <text evidence="2">The sequence shown here is derived from an EMBL/GenBank/DDBJ whole genome shotgun (WGS) entry which is preliminary data.</text>
</comment>
<feature type="transmembrane region" description="Helical" evidence="1">
    <location>
        <begin position="195"/>
        <end position="217"/>
    </location>
</feature>
<name>A0ABT5SNR7_9PSEU</name>
<gene>
    <name evidence="2" type="ORF">PGB27_02180</name>
</gene>
<dbReference type="InterPro" id="IPR049500">
    <property type="entry name" value="Peptidase_M50B-like"/>
</dbReference>
<keyword evidence="1" id="KW-0812">Transmembrane</keyword>
<keyword evidence="3" id="KW-1185">Reference proteome</keyword>
<dbReference type="Proteomes" id="UP001300763">
    <property type="component" value="Unassembled WGS sequence"/>
</dbReference>
<dbReference type="Pfam" id="PF13398">
    <property type="entry name" value="Peptidase_M50B"/>
    <property type="match status" value="1"/>
</dbReference>
<organism evidence="2 3">
    <name type="scientific">Actinomycetospora lemnae</name>
    <dbReference type="NCBI Taxonomy" id="3019891"/>
    <lineage>
        <taxon>Bacteria</taxon>
        <taxon>Bacillati</taxon>
        <taxon>Actinomycetota</taxon>
        <taxon>Actinomycetes</taxon>
        <taxon>Pseudonocardiales</taxon>
        <taxon>Pseudonocardiaceae</taxon>
        <taxon>Actinomycetospora</taxon>
    </lineage>
</organism>
<proteinExistence type="predicted"/>
<dbReference type="EMBL" id="JAQZAO010000001">
    <property type="protein sequence ID" value="MDD7964145.1"/>
    <property type="molecule type" value="Genomic_DNA"/>
</dbReference>
<feature type="transmembrane region" description="Helical" evidence="1">
    <location>
        <begin position="154"/>
        <end position="175"/>
    </location>
</feature>
<dbReference type="RefSeq" id="WP_274198689.1">
    <property type="nucleotide sequence ID" value="NZ_JAQZAO010000001.1"/>
</dbReference>
<feature type="transmembrane region" description="Helical" evidence="1">
    <location>
        <begin position="93"/>
        <end position="122"/>
    </location>
</feature>
<feature type="transmembrane region" description="Helical" evidence="1">
    <location>
        <begin position="15"/>
        <end position="33"/>
    </location>
</feature>
<reference evidence="2 3" key="1">
    <citation type="submission" date="2023-02" db="EMBL/GenBank/DDBJ databases">
        <title>Genome sequencing required for Actinomycetospora new species description.</title>
        <authorList>
            <person name="Saimee Y."/>
            <person name="Duangmal K."/>
        </authorList>
    </citation>
    <scope>NUCLEOTIDE SEQUENCE [LARGE SCALE GENOMIC DNA]</scope>
    <source>
        <strain evidence="2 3">DW7H6</strain>
    </source>
</reference>
<keyword evidence="1" id="KW-0472">Membrane</keyword>